<reference evidence="1 2" key="1">
    <citation type="journal article" date="2011" name="J. Bacteriol.">
        <title>Complete genome sequence of Algoriphagus sp. PR1, bacterial prey of a colony-forming choanoflagellate.</title>
        <authorList>
            <person name="Alegado R.A."/>
            <person name="Ferriera S."/>
            <person name="Nusbaum C."/>
            <person name="Young S.K."/>
            <person name="Zeng Q."/>
            <person name="Imamovic A."/>
            <person name="Fairclough S.R."/>
            <person name="King N."/>
        </authorList>
    </citation>
    <scope>NUCLEOTIDE SEQUENCE [LARGE SCALE GENOMIC DNA]</scope>
    <source>
        <strain evidence="1 2">PR1</strain>
    </source>
</reference>
<evidence type="ECO:0000313" key="2">
    <source>
        <dbReference type="Proteomes" id="UP000003919"/>
    </source>
</evidence>
<evidence type="ECO:0000313" key="1">
    <source>
        <dbReference type="EMBL" id="EAZ82960.1"/>
    </source>
</evidence>
<comment type="caution">
    <text evidence="1">The sequence shown here is derived from an EMBL/GenBank/DDBJ whole genome shotgun (WGS) entry which is preliminary data.</text>
</comment>
<sequence length="143" mass="17026">MKQSFSEIAKLKKYQKDHSIRVELLGSKESLLQVMFHSSSGSWEIFIEDEYNDFEESNQLICIYLCLRSLEDYVEEPDFLAWSNLYGIDDFDPFWLDYYRGLAKIRYEIEFHLGEIDSFINSLDYELRSGAIYELTKNKGNRE</sequence>
<proteinExistence type="predicted"/>
<dbReference type="RefSeq" id="WP_008200853.1">
    <property type="nucleotide sequence ID" value="NZ_CM001023.1"/>
</dbReference>
<organism evidence="1 2">
    <name type="scientific">Algoriphagus machipongonensis</name>
    <dbReference type="NCBI Taxonomy" id="388413"/>
    <lineage>
        <taxon>Bacteria</taxon>
        <taxon>Pseudomonadati</taxon>
        <taxon>Bacteroidota</taxon>
        <taxon>Cytophagia</taxon>
        <taxon>Cytophagales</taxon>
        <taxon>Cyclobacteriaceae</taxon>
        <taxon>Algoriphagus</taxon>
    </lineage>
</organism>
<dbReference type="Proteomes" id="UP000003919">
    <property type="component" value="Unassembled WGS sequence"/>
</dbReference>
<gene>
    <name evidence="1" type="ORF">ALPR1_12105</name>
</gene>
<protein>
    <submittedName>
        <fullName evidence="1">Uncharacterized protein</fullName>
    </submittedName>
</protein>
<keyword evidence="2" id="KW-1185">Reference proteome</keyword>
<dbReference type="OrthoDB" id="1443126at2"/>
<dbReference type="HOGENOM" id="CLU_1801978_0_0_10"/>
<accession>A3HSZ2</accession>
<name>A3HSZ2_9BACT</name>
<dbReference type="AlphaFoldDB" id="A3HSZ2"/>
<dbReference type="EMBL" id="AAXU02000001">
    <property type="protein sequence ID" value="EAZ82960.1"/>
    <property type="molecule type" value="Genomic_DNA"/>
</dbReference>